<dbReference type="AlphaFoldDB" id="A1ZK24"/>
<dbReference type="Proteomes" id="UP000004095">
    <property type="component" value="Unassembled WGS sequence"/>
</dbReference>
<keyword evidence="2" id="KW-1185">Reference proteome</keyword>
<dbReference type="EMBL" id="AAWS01000011">
    <property type="protein sequence ID" value="EAY29477.1"/>
    <property type="molecule type" value="Genomic_DNA"/>
</dbReference>
<protein>
    <submittedName>
        <fullName evidence="1">Uncharacterized protein</fullName>
    </submittedName>
</protein>
<reference evidence="1 2" key="1">
    <citation type="submission" date="2007-01" db="EMBL/GenBank/DDBJ databases">
        <authorList>
            <person name="Haygood M."/>
            <person name="Podell S."/>
            <person name="Anderson C."/>
            <person name="Hopkinson B."/>
            <person name="Roe K."/>
            <person name="Barbeau K."/>
            <person name="Gaasterland T."/>
            <person name="Ferriera S."/>
            <person name="Johnson J."/>
            <person name="Kravitz S."/>
            <person name="Beeson K."/>
            <person name="Sutton G."/>
            <person name="Rogers Y.-H."/>
            <person name="Friedman R."/>
            <person name="Frazier M."/>
            <person name="Venter J.C."/>
        </authorList>
    </citation>
    <scope>NUCLEOTIDE SEQUENCE [LARGE SCALE GENOMIC DNA]</scope>
    <source>
        <strain evidence="1 2">ATCC 23134</strain>
    </source>
</reference>
<evidence type="ECO:0000313" key="1">
    <source>
        <dbReference type="EMBL" id="EAY29477.1"/>
    </source>
</evidence>
<accession>A1ZK24</accession>
<proteinExistence type="predicted"/>
<comment type="caution">
    <text evidence="1">The sequence shown here is derived from an EMBL/GenBank/DDBJ whole genome shotgun (WGS) entry which is preliminary data.</text>
</comment>
<sequence>MFEPKSEIILSRKEFEQRLNLLIEQGRQRKIVLNADAGFDIKHLTRIRALPNQRIDFATVNELARTTVNALVKLNSLVNDINNQERVDE</sequence>
<gene>
    <name evidence="1" type="ORF">M23134_01537</name>
</gene>
<name>A1ZK24_MICM2</name>
<organism evidence="1 2">
    <name type="scientific">Microscilla marina ATCC 23134</name>
    <dbReference type="NCBI Taxonomy" id="313606"/>
    <lineage>
        <taxon>Bacteria</taxon>
        <taxon>Pseudomonadati</taxon>
        <taxon>Bacteroidota</taxon>
        <taxon>Cytophagia</taxon>
        <taxon>Cytophagales</taxon>
        <taxon>Microscillaceae</taxon>
        <taxon>Microscilla</taxon>
    </lineage>
</organism>
<evidence type="ECO:0000313" key="2">
    <source>
        <dbReference type="Proteomes" id="UP000004095"/>
    </source>
</evidence>